<comment type="caution">
    <text evidence="5">The sequence shown here is derived from an EMBL/GenBank/DDBJ whole genome shotgun (WGS) entry which is preliminary data.</text>
</comment>
<dbReference type="Proteomes" id="UP000245634">
    <property type="component" value="Unassembled WGS sequence"/>
</dbReference>
<organism evidence="5 6">
    <name type="scientific">Tumebacillus permanentifrigoris</name>
    <dbReference type="NCBI Taxonomy" id="378543"/>
    <lineage>
        <taxon>Bacteria</taxon>
        <taxon>Bacillati</taxon>
        <taxon>Bacillota</taxon>
        <taxon>Bacilli</taxon>
        <taxon>Bacillales</taxon>
        <taxon>Alicyclobacillaceae</taxon>
        <taxon>Tumebacillus</taxon>
    </lineage>
</organism>
<dbReference type="InterPro" id="IPR012347">
    <property type="entry name" value="Ferritin-like"/>
</dbReference>
<gene>
    <name evidence="5" type="ORF">C7459_12321</name>
</gene>
<dbReference type="InterPro" id="IPR012851">
    <property type="entry name" value="Spore_coat_CotF-like"/>
</dbReference>
<protein>
    <submittedName>
        <fullName evidence="5">Coat F domain-containing protein</fullName>
    </submittedName>
</protein>
<evidence type="ECO:0000313" key="5">
    <source>
        <dbReference type="EMBL" id="PWK05396.1"/>
    </source>
</evidence>
<dbReference type="EMBL" id="QGGL01000023">
    <property type="protein sequence ID" value="PWK05396.1"/>
    <property type="molecule type" value="Genomic_DNA"/>
</dbReference>
<comment type="similarity">
    <text evidence="3">Belongs to the CotF family.</text>
</comment>
<dbReference type="RefSeq" id="WP_109691096.1">
    <property type="nucleotide sequence ID" value="NZ_QGGL01000023.1"/>
</dbReference>
<dbReference type="PANTHER" id="PTHR39183">
    <property type="entry name" value="SPORE COAT PROTEIN F-LIKE PROTEIN YHCQ"/>
    <property type="match status" value="1"/>
</dbReference>
<dbReference type="AlphaFoldDB" id="A0A316D348"/>
<dbReference type="PANTHER" id="PTHR39183:SF1">
    <property type="entry name" value="SPORE COAT PROTEIN F-LIKE PROTEIN YHCQ"/>
    <property type="match status" value="1"/>
</dbReference>
<sequence length="125" mass="13833">MNEIDLEHLSELQPLADPTIALDFLLSVKNGVRNTAIAITESSTPDVRAALHTQLETSLTMHEKLSQLMMNKGWFHPYNVSEQFQLDLVSSQTVLKIASLDLFPPQPPTQAPGNKGQKEPNELGN</sequence>
<evidence type="ECO:0000313" key="6">
    <source>
        <dbReference type="Proteomes" id="UP000245634"/>
    </source>
</evidence>
<evidence type="ECO:0000256" key="1">
    <source>
        <dbReference type="ARBA" id="ARBA00022969"/>
    </source>
</evidence>
<reference evidence="5 6" key="1">
    <citation type="submission" date="2018-05" db="EMBL/GenBank/DDBJ databases">
        <title>Genomic Encyclopedia of Type Strains, Phase IV (KMG-IV): sequencing the most valuable type-strain genomes for metagenomic binning, comparative biology and taxonomic classification.</title>
        <authorList>
            <person name="Goeker M."/>
        </authorList>
    </citation>
    <scope>NUCLEOTIDE SEQUENCE [LARGE SCALE GENOMIC DNA]</scope>
    <source>
        <strain evidence="5 6">DSM 18773</strain>
    </source>
</reference>
<evidence type="ECO:0000256" key="2">
    <source>
        <dbReference type="ARBA" id="ARBA00024325"/>
    </source>
</evidence>
<keyword evidence="6" id="KW-1185">Reference proteome</keyword>
<dbReference type="GO" id="GO:0030435">
    <property type="term" value="P:sporulation resulting in formation of a cellular spore"/>
    <property type="evidence" value="ECO:0007669"/>
    <property type="project" value="UniProtKB-KW"/>
</dbReference>
<keyword evidence="1" id="KW-0749">Sporulation</keyword>
<name>A0A316D348_9BACL</name>
<evidence type="ECO:0000256" key="3">
    <source>
        <dbReference type="ARBA" id="ARBA00024344"/>
    </source>
</evidence>
<dbReference type="OrthoDB" id="2901397at2"/>
<proteinExistence type="inferred from homology"/>
<comment type="subcellular location">
    <subcellularLocation>
        <location evidence="2">Spore coat</location>
    </subcellularLocation>
</comment>
<evidence type="ECO:0000256" key="4">
    <source>
        <dbReference type="SAM" id="MobiDB-lite"/>
    </source>
</evidence>
<accession>A0A316D348</accession>
<feature type="region of interest" description="Disordered" evidence="4">
    <location>
        <begin position="101"/>
        <end position="125"/>
    </location>
</feature>
<feature type="compositionally biased region" description="Basic and acidic residues" evidence="4">
    <location>
        <begin position="116"/>
        <end position="125"/>
    </location>
</feature>
<dbReference type="Pfam" id="PF07875">
    <property type="entry name" value="Coat_F"/>
    <property type="match status" value="1"/>
</dbReference>
<dbReference type="Gene3D" id="1.20.1260.10">
    <property type="match status" value="1"/>
</dbReference>